<reference evidence="2 3" key="1">
    <citation type="journal article" date="2015" name="Plant Cell">
        <title>Oil accumulation by the oleaginous diatom Fistulifera solaris as revealed by the genome and transcriptome.</title>
        <authorList>
            <person name="Tanaka T."/>
            <person name="Maeda Y."/>
            <person name="Veluchamy A."/>
            <person name="Tanaka M."/>
            <person name="Abida H."/>
            <person name="Marechal E."/>
            <person name="Bowler C."/>
            <person name="Muto M."/>
            <person name="Sunaga Y."/>
            <person name="Tanaka M."/>
            <person name="Yoshino T."/>
            <person name="Taniguchi T."/>
            <person name="Fukuda Y."/>
            <person name="Nemoto M."/>
            <person name="Matsumoto M."/>
            <person name="Wong P.S."/>
            <person name="Aburatani S."/>
            <person name="Fujibuchi W."/>
        </authorList>
    </citation>
    <scope>NUCLEOTIDE SEQUENCE [LARGE SCALE GENOMIC DNA]</scope>
    <source>
        <strain evidence="2 3">JPCC DA0580</strain>
    </source>
</reference>
<comment type="caution">
    <text evidence="2">The sequence shown here is derived from an EMBL/GenBank/DDBJ whole genome shotgun (WGS) entry which is preliminary data.</text>
</comment>
<keyword evidence="3" id="KW-1185">Reference proteome</keyword>
<dbReference type="InParanoid" id="A0A1Z5K1S5"/>
<sequence>MSSILPLLIVLVLFRLDSIQSLSLPFVMKQAGKTVFRPGGQRAHEALHRWVRADELVTFSPSNDTMPKTFHSTILLEAILTHQPNKDEIIQSLNTNQILLHDVVVLTPSDTMMQHDLTEALGIGFYALTTEEWKLLVERNGYHVVHCQQGSLANPNFQRLVQEEGWRRTFRIVWNLLLHPAWRQRVKTAQSTMKRYHESLGYILLYAVKNRQ</sequence>
<organism evidence="2 3">
    <name type="scientific">Fistulifera solaris</name>
    <name type="common">Oleaginous diatom</name>
    <dbReference type="NCBI Taxonomy" id="1519565"/>
    <lineage>
        <taxon>Eukaryota</taxon>
        <taxon>Sar</taxon>
        <taxon>Stramenopiles</taxon>
        <taxon>Ochrophyta</taxon>
        <taxon>Bacillariophyta</taxon>
        <taxon>Bacillariophyceae</taxon>
        <taxon>Bacillariophycidae</taxon>
        <taxon>Naviculales</taxon>
        <taxon>Naviculaceae</taxon>
        <taxon>Fistulifera</taxon>
    </lineage>
</organism>
<proteinExistence type="predicted"/>
<dbReference type="Proteomes" id="UP000198406">
    <property type="component" value="Unassembled WGS sequence"/>
</dbReference>
<accession>A0A1Z5K1S5</accession>
<feature type="signal peptide" evidence="1">
    <location>
        <begin position="1"/>
        <end position="21"/>
    </location>
</feature>
<keyword evidence="1" id="KW-0732">Signal</keyword>
<name>A0A1Z5K1S5_FISSO</name>
<feature type="chain" id="PRO_5013165241" evidence="1">
    <location>
        <begin position="22"/>
        <end position="212"/>
    </location>
</feature>
<evidence type="ECO:0000256" key="1">
    <source>
        <dbReference type="SAM" id="SignalP"/>
    </source>
</evidence>
<protein>
    <submittedName>
        <fullName evidence="2">Uncharacterized protein</fullName>
    </submittedName>
</protein>
<gene>
    <name evidence="2" type="ORF">FisN_15Lh276</name>
</gene>
<dbReference type="EMBL" id="BDSP01000145">
    <property type="protein sequence ID" value="GAX20243.1"/>
    <property type="molecule type" value="Genomic_DNA"/>
</dbReference>
<evidence type="ECO:0000313" key="2">
    <source>
        <dbReference type="EMBL" id="GAX20243.1"/>
    </source>
</evidence>
<dbReference type="AlphaFoldDB" id="A0A1Z5K1S5"/>
<evidence type="ECO:0000313" key="3">
    <source>
        <dbReference type="Proteomes" id="UP000198406"/>
    </source>
</evidence>